<feature type="coiled-coil region" evidence="2">
    <location>
        <begin position="52"/>
        <end position="100"/>
    </location>
</feature>
<name>A0A3S0WI73_9BACI</name>
<dbReference type="RefSeq" id="WP_126657650.1">
    <property type="nucleotide sequence ID" value="NZ_RYYR01000003.1"/>
</dbReference>
<proteinExistence type="inferred from homology"/>
<dbReference type="InterPro" id="IPR010273">
    <property type="entry name" value="DUF881"/>
</dbReference>
<evidence type="ECO:0000256" key="1">
    <source>
        <dbReference type="ARBA" id="ARBA00009108"/>
    </source>
</evidence>
<gene>
    <name evidence="3" type="ORF">EK386_03545</name>
</gene>
<sequence>MKKKPLHNKKNKFTRKQFIVLIVCIATGFMIGYSYKLTKDEVKVNTSYLEQEESYREDLISQKERNKELIEELIALQTKRREYEKTFAENEEDYDHLLQEADKLRLLLGEIPAYGEGIRVILKDSEYDPNSPNPNDYIVHESHVFAVINELKISGAEAITVNGQRIKTDSFIRCNGPVITIDGKQFPAPFVIEAVGDAKALHTSLKIVGGVFDQLLNDRIVVTIEESSLIEMPSINDNDEGVS</sequence>
<reference evidence="3 4" key="1">
    <citation type="submission" date="2018-12" db="EMBL/GenBank/DDBJ databases">
        <title>Lysinibacillus antri sp. nov., isolated from a cave soil.</title>
        <authorList>
            <person name="Narsing Rao M.P."/>
            <person name="Zhang H."/>
            <person name="Dong Z.-Y."/>
            <person name="Niu X.-K."/>
            <person name="Zhang K."/>
            <person name="Fang B.-Z."/>
            <person name="Kang Y.-Q."/>
            <person name="Xiao M."/>
            <person name="Li W.-J."/>
        </authorList>
    </citation>
    <scope>NUCLEOTIDE SEQUENCE [LARGE SCALE GENOMIC DNA]</scope>
    <source>
        <strain evidence="3 4">SYSU K30002</strain>
    </source>
</reference>
<evidence type="ECO:0000256" key="2">
    <source>
        <dbReference type="SAM" id="Coils"/>
    </source>
</evidence>
<dbReference type="PANTHER" id="PTHR37313:SF2">
    <property type="entry name" value="UPF0749 PROTEIN YLXX"/>
    <property type="match status" value="1"/>
</dbReference>
<comment type="similarity">
    <text evidence="1">Belongs to the UPF0749 family.</text>
</comment>
<dbReference type="PANTHER" id="PTHR37313">
    <property type="entry name" value="UPF0749 PROTEIN RV1825"/>
    <property type="match status" value="1"/>
</dbReference>
<protein>
    <submittedName>
        <fullName evidence="3">DUF881 domain-containing protein</fullName>
    </submittedName>
</protein>
<dbReference type="Proteomes" id="UP000287910">
    <property type="component" value="Unassembled WGS sequence"/>
</dbReference>
<dbReference type="EMBL" id="RYYR01000003">
    <property type="protein sequence ID" value="RUL55903.1"/>
    <property type="molecule type" value="Genomic_DNA"/>
</dbReference>
<keyword evidence="2" id="KW-0175">Coiled coil</keyword>
<dbReference type="Gene3D" id="3.30.70.1880">
    <property type="entry name" value="Protein of unknown function DUF881"/>
    <property type="match status" value="1"/>
</dbReference>
<keyword evidence="4" id="KW-1185">Reference proteome</keyword>
<evidence type="ECO:0000313" key="3">
    <source>
        <dbReference type="EMBL" id="RUL55903.1"/>
    </source>
</evidence>
<dbReference type="AlphaFoldDB" id="A0A3S0WI73"/>
<comment type="caution">
    <text evidence="3">The sequence shown here is derived from an EMBL/GenBank/DDBJ whole genome shotgun (WGS) entry which is preliminary data.</text>
</comment>
<organism evidence="3 4">
    <name type="scientific">Lysinibacillus antri</name>
    <dbReference type="NCBI Taxonomy" id="2498145"/>
    <lineage>
        <taxon>Bacteria</taxon>
        <taxon>Bacillati</taxon>
        <taxon>Bacillota</taxon>
        <taxon>Bacilli</taxon>
        <taxon>Bacillales</taxon>
        <taxon>Bacillaceae</taxon>
        <taxon>Lysinibacillus</taxon>
    </lineage>
</organism>
<dbReference type="Pfam" id="PF05949">
    <property type="entry name" value="DUF881"/>
    <property type="match status" value="1"/>
</dbReference>
<accession>A0A3S0WI73</accession>
<evidence type="ECO:0000313" key="4">
    <source>
        <dbReference type="Proteomes" id="UP000287910"/>
    </source>
</evidence>